<dbReference type="SMART" id="SM00283">
    <property type="entry name" value="MA"/>
    <property type="match status" value="1"/>
</dbReference>
<feature type="domain" description="Methyl-accepting transducer" evidence="5">
    <location>
        <begin position="105"/>
        <end position="249"/>
    </location>
</feature>
<gene>
    <name evidence="6" type="ORF">GCM10022212_06200</name>
</gene>
<evidence type="ECO:0000259" key="5">
    <source>
        <dbReference type="PROSITE" id="PS50111"/>
    </source>
</evidence>
<dbReference type="Gene3D" id="1.10.287.950">
    <property type="entry name" value="Methyl-accepting chemotaxis protein"/>
    <property type="match status" value="1"/>
</dbReference>
<feature type="region of interest" description="Disordered" evidence="3">
    <location>
        <begin position="369"/>
        <end position="389"/>
    </location>
</feature>
<dbReference type="InterPro" id="IPR004089">
    <property type="entry name" value="MCPsignal_dom"/>
</dbReference>
<proteinExistence type="predicted"/>
<feature type="transmembrane region" description="Helical" evidence="4">
    <location>
        <begin position="43"/>
        <end position="64"/>
    </location>
</feature>
<dbReference type="SUPFAM" id="SSF58104">
    <property type="entry name" value="Methyl-accepting chemotaxis protein (MCP) signaling domain"/>
    <property type="match status" value="1"/>
</dbReference>
<evidence type="ECO:0000313" key="6">
    <source>
        <dbReference type="EMBL" id="GAA4014565.1"/>
    </source>
</evidence>
<keyword evidence="1 2" id="KW-0807">Transducer</keyword>
<organism evidence="6 7">
    <name type="scientific">Actimicrobium antarcticum</name>
    <dbReference type="NCBI Taxonomy" id="1051899"/>
    <lineage>
        <taxon>Bacteria</taxon>
        <taxon>Pseudomonadati</taxon>
        <taxon>Pseudomonadota</taxon>
        <taxon>Betaproteobacteria</taxon>
        <taxon>Burkholderiales</taxon>
        <taxon>Oxalobacteraceae</taxon>
        <taxon>Actimicrobium</taxon>
    </lineage>
</organism>
<keyword evidence="4" id="KW-0472">Membrane</keyword>
<evidence type="ECO:0000313" key="7">
    <source>
        <dbReference type="Proteomes" id="UP001501353"/>
    </source>
</evidence>
<feature type="transmembrane region" description="Helical" evidence="4">
    <location>
        <begin position="17"/>
        <end position="36"/>
    </location>
</feature>
<keyword evidence="4" id="KW-0812">Transmembrane</keyword>
<protein>
    <submittedName>
        <fullName evidence="6">Methyl-accepting chemotaxis protein</fullName>
    </submittedName>
</protein>
<keyword evidence="4" id="KW-1133">Transmembrane helix</keyword>
<sequence length="389" mass="41467">MHSADTSVTTRKVPSPILIYGLSSLAVLFACLPLLQQAGMWQIIAAVGVALVSLGICWCVSGLANTSTDASATLQQDADTASRLRQLACAITPVWQRHVISVKTQTEEAVVQLIDSFSSIVTQFDKAGFGADARSGAAVSGNSTINLLTLCERELTPVIASLEHVIESKDTLMTSVQTLAKETHQLRDMAEQVGVIAAQTNLLAINAAIEAARAGTAGRGFAVVASEVRKLSLMSAETGKSIGDRVRRIGVITEQTLQGAASAADGDSKAIMLVGSVVKNVLDHVRVLGDSAEGMRSQGTIIRNDVENLLVALQYQDRISQILSVLDDDMLRMHDAVADERAALPTPEEWMAVLDSTYTMEEERQQHAPAARKQVQGPVASADDDVTFF</sequence>
<comment type="caution">
    <text evidence="6">The sequence shown here is derived from an EMBL/GenBank/DDBJ whole genome shotgun (WGS) entry which is preliminary data.</text>
</comment>
<reference evidence="7" key="1">
    <citation type="journal article" date="2019" name="Int. J. Syst. Evol. Microbiol.">
        <title>The Global Catalogue of Microorganisms (GCM) 10K type strain sequencing project: providing services to taxonomists for standard genome sequencing and annotation.</title>
        <authorList>
            <consortium name="The Broad Institute Genomics Platform"/>
            <consortium name="The Broad Institute Genome Sequencing Center for Infectious Disease"/>
            <person name="Wu L."/>
            <person name="Ma J."/>
        </authorList>
    </citation>
    <scope>NUCLEOTIDE SEQUENCE [LARGE SCALE GENOMIC DNA]</scope>
    <source>
        <strain evidence="7">JCM 16673</strain>
    </source>
</reference>
<name>A0ABP7SPI4_9BURK</name>
<evidence type="ECO:0000256" key="4">
    <source>
        <dbReference type="SAM" id="Phobius"/>
    </source>
</evidence>
<evidence type="ECO:0000256" key="3">
    <source>
        <dbReference type="SAM" id="MobiDB-lite"/>
    </source>
</evidence>
<dbReference type="PROSITE" id="PS50111">
    <property type="entry name" value="CHEMOTAXIS_TRANSDUC_2"/>
    <property type="match status" value="1"/>
</dbReference>
<evidence type="ECO:0000256" key="1">
    <source>
        <dbReference type="ARBA" id="ARBA00023224"/>
    </source>
</evidence>
<dbReference type="Proteomes" id="UP001501353">
    <property type="component" value="Unassembled WGS sequence"/>
</dbReference>
<dbReference type="PANTHER" id="PTHR32089">
    <property type="entry name" value="METHYL-ACCEPTING CHEMOTAXIS PROTEIN MCPB"/>
    <property type="match status" value="1"/>
</dbReference>
<dbReference type="EMBL" id="BAAAZE010000005">
    <property type="protein sequence ID" value="GAA4014565.1"/>
    <property type="molecule type" value="Genomic_DNA"/>
</dbReference>
<dbReference type="RefSeq" id="WP_344761764.1">
    <property type="nucleotide sequence ID" value="NZ_BAAAZE010000005.1"/>
</dbReference>
<accession>A0ABP7SPI4</accession>
<dbReference type="PANTHER" id="PTHR32089:SF112">
    <property type="entry name" value="LYSOZYME-LIKE PROTEIN-RELATED"/>
    <property type="match status" value="1"/>
</dbReference>
<dbReference type="Pfam" id="PF00015">
    <property type="entry name" value="MCPsignal"/>
    <property type="match status" value="1"/>
</dbReference>
<keyword evidence="7" id="KW-1185">Reference proteome</keyword>
<evidence type="ECO:0000256" key="2">
    <source>
        <dbReference type="PROSITE-ProRule" id="PRU00284"/>
    </source>
</evidence>